<proteinExistence type="inferred from homology"/>
<dbReference type="Proteomes" id="UP000254569">
    <property type="component" value="Unassembled WGS sequence"/>
</dbReference>
<accession>A0A379LXI7</accession>
<dbReference type="InterPro" id="IPR029057">
    <property type="entry name" value="PRTase-like"/>
</dbReference>
<dbReference type="AlphaFoldDB" id="A0A379LXI7"/>
<dbReference type="CDD" id="cd06223">
    <property type="entry name" value="PRTases_typeI"/>
    <property type="match status" value="1"/>
</dbReference>
<dbReference type="InterPro" id="IPR051910">
    <property type="entry name" value="ComF/GntX_DNA_util-trans"/>
</dbReference>
<dbReference type="SUPFAM" id="SSF53271">
    <property type="entry name" value="PRTase-like"/>
    <property type="match status" value="1"/>
</dbReference>
<dbReference type="EMBL" id="UGVI01000001">
    <property type="protein sequence ID" value="SUE14761.1"/>
    <property type="molecule type" value="Genomic_DNA"/>
</dbReference>
<evidence type="ECO:0000313" key="3">
    <source>
        <dbReference type="Proteomes" id="UP000254569"/>
    </source>
</evidence>
<gene>
    <name evidence="2" type="ORF">NCTC13296_01613</name>
</gene>
<organism evidence="2 3">
    <name type="scientific">Rhodococcus gordoniae</name>
    <dbReference type="NCBI Taxonomy" id="223392"/>
    <lineage>
        <taxon>Bacteria</taxon>
        <taxon>Bacillati</taxon>
        <taxon>Actinomycetota</taxon>
        <taxon>Actinomycetes</taxon>
        <taxon>Mycobacteriales</taxon>
        <taxon>Nocardiaceae</taxon>
        <taxon>Rhodococcus</taxon>
    </lineage>
</organism>
<keyword evidence="2" id="KW-0808">Transferase</keyword>
<dbReference type="PANTHER" id="PTHR47505">
    <property type="entry name" value="DNA UTILIZATION PROTEIN YHGH"/>
    <property type="match status" value="1"/>
</dbReference>
<keyword evidence="2" id="KW-0328">Glycosyltransferase</keyword>
<dbReference type="InterPro" id="IPR000836">
    <property type="entry name" value="PRTase_dom"/>
</dbReference>
<name>A0A379LXI7_9NOCA</name>
<keyword evidence="3" id="KW-1185">Reference proteome</keyword>
<sequence length="230" mass="24225">MLPSTPAVGDIRHTRGVLTALLDLVLPARCGGCADPGVNWCRECARELGDHPGTVTPRVEPGVPVWSLGPYSGPRRRAVIVAKERARRDLAEPLGLAWAVAITRLRRWGELPGGPLIVAPAPTRARAARARGGDPVARAARAAVAHDRHLHVHPILGVAAGVRDSVGLTAADRQRNLAGRVTVSADGLPRTIPVLVVDDVLTTGTTARESVRALRRAGLYPVGVLVIAHA</sequence>
<evidence type="ECO:0000256" key="1">
    <source>
        <dbReference type="ARBA" id="ARBA00008007"/>
    </source>
</evidence>
<comment type="similarity">
    <text evidence="1">Belongs to the ComF/GntX family.</text>
</comment>
<dbReference type="GO" id="GO:0016757">
    <property type="term" value="F:glycosyltransferase activity"/>
    <property type="evidence" value="ECO:0007669"/>
    <property type="project" value="UniProtKB-KW"/>
</dbReference>
<dbReference type="Gene3D" id="3.40.50.2020">
    <property type="match status" value="1"/>
</dbReference>
<dbReference type="PANTHER" id="PTHR47505:SF1">
    <property type="entry name" value="DNA UTILIZATION PROTEIN YHGH"/>
    <property type="match status" value="1"/>
</dbReference>
<evidence type="ECO:0000313" key="2">
    <source>
        <dbReference type="EMBL" id="SUE14761.1"/>
    </source>
</evidence>
<reference evidence="2 3" key="1">
    <citation type="submission" date="2018-06" db="EMBL/GenBank/DDBJ databases">
        <authorList>
            <consortium name="Pathogen Informatics"/>
            <person name="Doyle S."/>
        </authorList>
    </citation>
    <scope>NUCLEOTIDE SEQUENCE [LARGE SCALE GENOMIC DNA]</scope>
    <source>
        <strain evidence="2 3">NCTC13296</strain>
    </source>
</reference>
<protein>
    <submittedName>
        <fullName evidence="2">Phosphoribosyltransferase</fullName>
    </submittedName>
</protein>